<reference evidence="2" key="2">
    <citation type="submission" date="2015-01" db="EMBL/GenBank/DDBJ databases">
        <title>Evolutionary Origins and Diversification of the Mycorrhizal Mutualists.</title>
        <authorList>
            <consortium name="DOE Joint Genome Institute"/>
            <consortium name="Mycorrhizal Genomics Consortium"/>
            <person name="Kohler A."/>
            <person name="Kuo A."/>
            <person name="Nagy L.G."/>
            <person name="Floudas D."/>
            <person name="Copeland A."/>
            <person name="Barry K.W."/>
            <person name="Cichocki N."/>
            <person name="Veneault-Fourrey C."/>
            <person name="LaButti K."/>
            <person name="Lindquist E.A."/>
            <person name="Lipzen A."/>
            <person name="Lundell T."/>
            <person name="Morin E."/>
            <person name="Murat C."/>
            <person name="Riley R."/>
            <person name="Ohm R."/>
            <person name="Sun H."/>
            <person name="Tunlid A."/>
            <person name="Henrissat B."/>
            <person name="Grigoriev I.V."/>
            <person name="Hibbett D.S."/>
            <person name="Martin F."/>
        </authorList>
    </citation>
    <scope>NUCLEOTIDE SEQUENCE [LARGE SCALE GENOMIC DNA]</scope>
    <source>
        <strain evidence="2">MUT 4182</strain>
    </source>
</reference>
<organism evidence="1 2">
    <name type="scientific">Tulasnella calospora MUT 4182</name>
    <dbReference type="NCBI Taxonomy" id="1051891"/>
    <lineage>
        <taxon>Eukaryota</taxon>
        <taxon>Fungi</taxon>
        <taxon>Dikarya</taxon>
        <taxon>Basidiomycota</taxon>
        <taxon>Agaricomycotina</taxon>
        <taxon>Agaricomycetes</taxon>
        <taxon>Cantharellales</taxon>
        <taxon>Tulasnellaceae</taxon>
        <taxon>Tulasnella</taxon>
    </lineage>
</organism>
<dbReference type="AlphaFoldDB" id="A0A0C3Q1W3"/>
<sequence>MSFSSQDQPNHPVLKGDGTGVYRIRVIGNCGSGKSTLAAELSELLHLPLIKLDQIHWKPNCSWENFTDEEFEAELWRQVKEHKKTGWVMDGNYRKHTRKVTEELVTDLVWLDLPFPLYFFRLFIRTMRRLLYLDPPTQVGCREEWVMTFASKDSIFLEAITKHDAVRKHWKPLMEEDLANNKRNWIKISGWGSQLRRWMESVKELARGR</sequence>
<keyword evidence="2" id="KW-1185">Reference proteome</keyword>
<gene>
    <name evidence="1" type="ORF">M407DRAFT_183683</name>
</gene>
<dbReference type="OrthoDB" id="65590at2759"/>
<proteinExistence type="predicted"/>
<dbReference type="HOGENOM" id="CLU_092618_1_1_1"/>
<evidence type="ECO:0000313" key="2">
    <source>
        <dbReference type="Proteomes" id="UP000054248"/>
    </source>
</evidence>
<accession>A0A0C3Q1W3</accession>
<dbReference type="EMBL" id="KN823509">
    <property type="protein sequence ID" value="KIO16661.1"/>
    <property type="molecule type" value="Genomic_DNA"/>
</dbReference>
<evidence type="ECO:0008006" key="3">
    <source>
        <dbReference type="Google" id="ProtNLM"/>
    </source>
</evidence>
<dbReference type="PANTHER" id="PTHR37816:SF1">
    <property type="entry name" value="TOXIN"/>
    <property type="match status" value="1"/>
</dbReference>
<dbReference type="InterPro" id="IPR027417">
    <property type="entry name" value="P-loop_NTPase"/>
</dbReference>
<protein>
    <recommendedName>
        <fullName evidence="3">Adenylate kinase</fullName>
    </recommendedName>
</protein>
<evidence type="ECO:0000313" key="1">
    <source>
        <dbReference type="EMBL" id="KIO16661.1"/>
    </source>
</evidence>
<dbReference type="SUPFAM" id="SSF52540">
    <property type="entry name" value="P-loop containing nucleoside triphosphate hydrolases"/>
    <property type="match status" value="1"/>
</dbReference>
<name>A0A0C3Q1W3_9AGAM</name>
<dbReference type="Gene3D" id="3.40.50.300">
    <property type="entry name" value="P-loop containing nucleotide triphosphate hydrolases"/>
    <property type="match status" value="1"/>
</dbReference>
<dbReference type="Proteomes" id="UP000054248">
    <property type="component" value="Unassembled WGS sequence"/>
</dbReference>
<dbReference type="InterPro" id="IPR052922">
    <property type="entry name" value="Cytidylate_Kinase-2"/>
</dbReference>
<dbReference type="PANTHER" id="PTHR37816">
    <property type="entry name" value="YALI0E33011P"/>
    <property type="match status" value="1"/>
</dbReference>
<reference evidence="1 2" key="1">
    <citation type="submission" date="2014-04" db="EMBL/GenBank/DDBJ databases">
        <authorList>
            <consortium name="DOE Joint Genome Institute"/>
            <person name="Kuo A."/>
            <person name="Girlanda M."/>
            <person name="Perotto S."/>
            <person name="Kohler A."/>
            <person name="Nagy L.G."/>
            <person name="Floudas D."/>
            <person name="Copeland A."/>
            <person name="Barry K.W."/>
            <person name="Cichocki N."/>
            <person name="Veneault-Fourrey C."/>
            <person name="LaButti K."/>
            <person name="Lindquist E.A."/>
            <person name="Lipzen A."/>
            <person name="Lundell T."/>
            <person name="Morin E."/>
            <person name="Murat C."/>
            <person name="Sun H."/>
            <person name="Tunlid A."/>
            <person name="Henrissat B."/>
            <person name="Grigoriev I.V."/>
            <person name="Hibbett D.S."/>
            <person name="Martin F."/>
            <person name="Nordberg H.P."/>
            <person name="Cantor M.N."/>
            <person name="Hua S.X."/>
        </authorList>
    </citation>
    <scope>NUCLEOTIDE SEQUENCE [LARGE SCALE GENOMIC DNA]</scope>
    <source>
        <strain evidence="1 2">MUT 4182</strain>
    </source>
</reference>